<dbReference type="Proteomes" id="UP001153269">
    <property type="component" value="Unassembled WGS sequence"/>
</dbReference>
<evidence type="ECO:0000313" key="2">
    <source>
        <dbReference type="EMBL" id="CAB1427620.1"/>
    </source>
</evidence>
<organism evidence="2 3">
    <name type="scientific">Pleuronectes platessa</name>
    <name type="common">European plaice</name>
    <dbReference type="NCBI Taxonomy" id="8262"/>
    <lineage>
        <taxon>Eukaryota</taxon>
        <taxon>Metazoa</taxon>
        <taxon>Chordata</taxon>
        <taxon>Craniata</taxon>
        <taxon>Vertebrata</taxon>
        <taxon>Euteleostomi</taxon>
        <taxon>Actinopterygii</taxon>
        <taxon>Neopterygii</taxon>
        <taxon>Teleostei</taxon>
        <taxon>Neoteleostei</taxon>
        <taxon>Acanthomorphata</taxon>
        <taxon>Carangaria</taxon>
        <taxon>Pleuronectiformes</taxon>
        <taxon>Pleuronectoidei</taxon>
        <taxon>Pleuronectidae</taxon>
        <taxon>Pleuronectes</taxon>
    </lineage>
</organism>
<accession>A0A9N7YDM3</accession>
<feature type="region of interest" description="Disordered" evidence="1">
    <location>
        <begin position="1"/>
        <end position="47"/>
    </location>
</feature>
<name>A0A9N7YDM3_PLEPL</name>
<proteinExistence type="predicted"/>
<dbReference type="EMBL" id="CADEAL010000982">
    <property type="protein sequence ID" value="CAB1427620.1"/>
    <property type="molecule type" value="Genomic_DNA"/>
</dbReference>
<dbReference type="AlphaFoldDB" id="A0A9N7YDM3"/>
<protein>
    <submittedName>
        <fullName evidence="2">Uncharacterized protein</fullName>
    </submittedName>
</protein>
<feature type="compositionally biased region" description="Basic and acidic residues" evidence="1">
    <location>
        <begin position="1"/>
        <end position="21"/>
    </location>
</feature>
<keyword evidence="3" id="KW-1185">Reference proteome</keyword>
<gene>
    <name evidence="2" type="ORF">PLEPLA_LOCUS15561</name>
</gene>
<comment type="caution">
    <text evidence="2">The sequence shown here is derived from an EMBL/GenBank/DDBJ whole genome shotgun (WGS) entry which is preliminary data.</text>
</comment>
<reference evidence="2" key="1">
    <citation type="submission" date="2020-03" db="EMBL/GenBank/DDBJ databases">
        <authorList>
            <person name="Weist P."/>
        </authorList>
    </citation>
    <scope>NUCLEOTIDE SEQUENCE</scope>
</reference>
<evidence type="ECO:0000313" key="3">
    <source>
        <dbReference type="Proteomes" id="UP001153269"/>
    </source>
</evidence>
<sequence length="123" mass="13295">MIRVSGRDSNHRAERPAEVRSRAAASSQGQMRSRGDKPGGTGSPGERLDIQGQVMLMNAARGPVRHWELCKLYTTFVKDLADSLERPTNTAGLLPALQTHYHLSWPDGPVSTGGIAECVSLSL</sequence>
<evidence type="ECO:0000256" key="1">
    <source>
        <dbReference type="SAM" id="MobiDB-lite"/>
    </source>
</evidence>